<accession>A0A6C0DQM4</accession>
<dbReference type="Gene3D" id="3.40.50.150">
    <property type="entry name" value="Vaccinia Virus protein VP39"/>
    <property type="match status" value="1"/>
</dbReference>
<evidence type="ECO:0008006" key="2">
    <source>
        <dbReference type="Google" id="ProtNLM"/>
    </source>
</evidence>
<reference evidence="1" key="1">
    <citation type="journal article" date="2020" name="Nature">
        <title>Giant virus diversity and host interactions through global metagenomics.</title>
        <authorList>
            <person name="Schulz F."/>
            <person name="Roux S."/>
            <person name="Paez-Espino D."/>
            <person name="Jungbluth S."/>
            <person name="Walsh D.A."/>
            <person name="Denef V.J."/>
            <person name="McMahon K.D."/>
            <person name="Konstantinidis K.T."/>
            <person name="Eloe-Fadrosh E.A."/>
            <person name="Kyrpides N.C."/>
            <person name="Woyke T."/>
        </authorList>
    </citation>
    <scope>NUCLEOTIDE SEQUENCE</scope>
    <source>
        <strain evidence="1">GVMAG-M-3300023174-49</strain>
    </source>
</reference>
<evidence type="ECO:0000313" key="1">
    <source>
        <dbReference type="EMBL" id="QHT18731.1"/>
    </source>
</evidence>
<dbReference type="SUPFAM" id="SSF53335">
    <property type="entry name" value="S-adenosyl-L-methionine-dependent methyltransferases"/>
    <property type="match status" value="1"/>
</dbReference>
<dbReference type="EMBL" id="MN739659">
    <property type="protein sequence ID" value="QHT18731.1"/>
    <property type="molecule type" value="Genomic_DNA"/>
</dbReference>
<name>A0A6C0DQM4_9ZZZZ</name>
<dbReference type="InterPro" id="IPR029063">
    <property type="entry name" value="SAM-dependent_MTases_sf"/>
</dbReference>
<organism evidence="1">
    <name type="scientific">viral metagenome</name>
    <dbReference type="NCBI Taxonomy" id="1070528"/>
    <lineage>
        <taxon>unclassified sequences</taxon>
        <taxon>metagenomes</taxon>
        <taxon>organismal metagenomes</taxon>
    </lineage>
</organism>
<proteinExistence type="predicted"/>
<dbReference type="AlphaFoldDB" id="A0A6C0DQM4"/>
<sequence length="199" mass="23437">METYFTNVYENSIWGNNNNYEYNGSSGGGSDIDYNKDVYIPFLKNFIVNNNIKHIVDLGCGDFKCGKMIYDGLDIKYTGYDTYKKMIDYNSKQHSLPKYFFEHLDFYNEKECIVTGELCILKDVLQHWKINEIYTFLDYLVENKVFKYILICNCCNQTTDDPENDGRSTPLSIHFFPLKKYNPVKLFNYNSKEVSVIYV</sequence>
<protein>
    <recommendedName>
        <fullName evidence="2">Methyltransferase domain-containing protein</fullName>
    </recommendedName>
</protein>